<evidence type="ECO:0000256" key="7">
    <source>
        <dbReference type="ARBA" id="ARBA00022989"/>
    </source>
</evidence>
<gene>
    <name evidence="12 14" type="primary">atpI</name>
</gene>
<dbReference type="PANTHER" id="PTHR42823">
    <property type="entry name" value="ATP SYNTHASE SUBUNIT A, CHLOROPLASTIC"/>
    <property type="match status" value="1"/>
</dbReference>
<dbReference type="GO" id="GO:0046933">
    <property type="term" value="F:proton-transporting ATP synthase activity, rotational mechanism"/>
    <property type="evidence" value="ECO:0007669"/>
    <property type="project" value="UniProtKB-UniRule"/>
</dbReference>
<evidence type="ECO:0000256" key="6">
    <source>
        <dbReference type="ARBA" id="ARBA00022781"/>
    </source>
</evidence>
<keyword evidence="9 12" id="KW-0472">Membrane</keyword>
<name>A0A6M3WBG7_COROI</name>
<keyword evidence="13 14" id="KW-0150">Chloroplast</keyword>
<dbReference type="EMBL" id="MT211886">
    <property type="protein sequence ID" value="QJF58683.1"/>
    <property type="molecule type" value="Genomic_DNA"/>
</dbReference>
<evidence type="ECO:0000256" key="2">
    <source>
        <dbReference type="ARBA" id="ARBA00006810"/>
    </source>
</evidence>
<dbReference type="InterPro" id="IPR045082">
    <property type="entry name" value="ATP_syn_F0_a_bact/chloroplast"/>
</dbReference>
<dbReference type="InterPro" id="IPR035908">
    <property type="entry name" value="F0_ATP_A_sf"/>
</dbReference>
<dbReference type="PANTHER" id="PTHR42823:SF3">
    <property type="entry name" value="ATP SYNTHASE SUBUNIT A, CHLOROPLASTIC"/>
    <property type="match status" value="1"/>
</dbReference>
<dbReference type="PRINTS" id="PR00123">
    <property type="entry name" value="ATPASEA"/>
</dbReference>
<dbReference type="CDD" id="cd00310">
    <property type="entry name" value="ATP-synt_Fo_a_6"/>
    <property type="match status" value="1"/>
</dbReference>
<evidence type="ECO:0000313" key="14">
    <source>
        <dbReference type="EMBL" id="QJF58683.1"/>
    </source>
</evidence>
<feature type="transmembrane region" description="Helical" evidence="12">
    <location>
        <begin position="53"/>
        <end position="74"/>
    </location>
</feature>
<keyword evidence="6 12" id="KW-0375">Hydrogen ion transport</keyword>
<protein>
    <recommendedName>
        <fullName evidence="11 12">ATP synthase subunit a, chloroplastic</fullName>
    </recommendedName>
    <alternativeName>
        <fullName evidence="12">ATP synthase F0 sector subunit a</fullName>
    </alternativeName>
    <alternativeName>
        <fullName evidence="12">F-ATPase subunit IV</fullName>
    </alternativeName>
</protein>
<evidence type="ECO:0000256" key="1">
    <source>
        <dbReference type="ARBA" id="ARBA00004141"/>
    </source>
</evidence>
<dbReference type="GO" id="GO:0009535">
    <property type="term" value="C:chloroplast thylakoid membrane"/>
    <property type="evidence" value="ECO:0007669"/>
    <property type="project" value="UniProtKB-SubCell"/>
</dbReference>
<comment type="similarity">
    <text evidence="2 12">Belongs to the ATPase A chain family.</text>
</comment>
<keyword evidence="4 12" id="KW-0138">CF(0)</keyword>
<dbReference type="InterPro" id="IPR023011">
    <property type="entry name" value="ATP_synth_F0_asu_AS"/>
</dbReference>
<dbReference type="EMBL" id="MT211885">
    <property type="protein sequence ID" value="QJF58484.1"/>
    <property type="molecule type" value="Genomic_DNA"/>
</dbReference>
<keyword evidence="8 12" id="KW-0406">Ion transport</keyword>
<keyword evidence="7 12" id="KW-1133">Transmembrane helix</keyword>
<comment type="subcellular location">
    <subcellularLocation>
        <location evidence="1">Membrane</location>
        <topology evidence="1">Multi-pass membrane protein</topology>
    </subcellularLocation>
    <subcellularLocation>
        <location evidence="12 13">Plastid</location>
        <location evidence="12 13">Chloroplast thylakoid membrane</location>
        <topology evidence="12 13">Multi-pass membrane protein</topology>
    </subcellularLocation>
</comment>
<keyword evidence="12" id="KW-0793">Thylakoid</keyword>
<dbReference type="Gene3D" id="1.20.120.220">
    <property type="entry name" value="ATP synthase, F0 complex, subunit A"/>
    <property type="match status" value="1"/>
</dbReference>
<reference evidence="14" key="1">
    <citation type="submission" date="2020-03" db="EMBL/GenBank/DDBJ databases">
        <title>Mitochondrial and Plastid genome variability of Corallina officinalis (Corallinales, Rhodophyta).</title>
        <authorList>
            <person name="Yesson C."/>
            <person name="Bian X."/>
            <person name="Williamson C."/>
            <person name="Briscoe A.G."/>
            <person name="Brodie J."/>
        </authorList>
    </citation>
    <scope>NUCLEOTIDE SEQUENCE</scope>
</reference>
<feature type="transmembrane region" description="Helical" evidence="12">
    <location>
        <begin position="209"/>
        <end position="231"/>
    </location>
</feature>
<evidence type="ECO:0000256" key="10">
    <source>
        <dbReference type="ARBA" id="ARBA00023310"/>
    </source>
</evidence>
<comment type="function">
    <text evidence="12">Key component of the proton channel; it plays a direct role in the translocation of protons across the membrane.</text>
</comment>
<evidence type="ECO:0000256" key="5">
    <source>
        <dbReference type="ARBA" id="ARBA00022692"/>
    </source>
</evidence>
<dbReference type="EMBL" id="MT211884">
    <property type="protein sequence ID" value="QJF58285.1"/>
    <property type="molecule type" value="Genomic_DNA"/>
</dbReference>
<keyword evidence="13 14" id="KW-0934">Plastid</keyword>
<evidence type="ECO:0000256" key="4">
    <source>
        <dbReference type="ARBA" id="ARBA00022547"/>
    </source>
</evidence>
<dbReference type="GO" id="GO:0045259">
    <property type="term" value="C:proton-transporting ATP synthase complex"/>
    <property type="evidence" value="ECO:0007669"/>
    <property type="project" value="UniProtKB-KW"/>
</dbReference>
<evidence type="ECO:0000256" key="12">
    <source>
        <dbReference type="HAMAP-Rule" id="MF_01393"/>
    </source>
</evidence>
<feature type="transmembrane region" description="Helical" evidence="12">
    <location>
        <begin position="7"/>
        <end position="24"/>
    </location>
</feature>
<dbReference type="NCBIfam" id="TIGR01131">
    <property type="entry name" value="ATP_synt_6_or_A"/>
    <property type="match status" value="1"/>
</dbReference>
<organism evidence="14">
    <name type="scientific">Corallina officinalis</name>
    <name type="common">Coral seaweed</name>
    <dbReference type="NCBI Taxonomy" id="35170"/>
    <lineage>
        <taxon>Eukaryota</taxon>
        <taxon>Rhodophyta</taxon>
        <taxon>Florideophyceae</taxon>
        <taxon>Corallinophycidae</taxon>
        <taxon>Corallinales</taxon>
        <taxon>Corallinaceae</taxon>
        <taxon>Corallinoideae</taxon>
        <taxon>Corallina</taxon>
    </lineage>
</organism>
<evidence type="ECO:0000256" key="8">
    <source>
        <dbReference type="ARBA" id="ARBA00023065"/>
    </source>
</evidence>
<dbReference type="InterPro" id="IPR000568">
    <property type="entry name" value="ATP_synth_F0_asu"/>
</dbReference>
<dbReference type="SUPFAM" id="SSF81336">
    <property type="entry name" value="F1F0 ATP synthase subunit A"/>
    <property type="match status" value="1"/>
</dbReference>
<feature type="transmembrane region" description="Helical" evidence="12">
    <location>
        <begin position="113"/>
        <end position="133"/>
    </location>
</feature>
<keyword evidence="3 12" id="KW-0813">Transport</keyword>
<sequence>MKTTDIFLLFIYFIFINMVLSMYHTKLNLFSWLNISAVEVGKHLYWQIGNYQVHGQVFIVSWIVIAALLILAFVGTRKLSRIPEGIQNFMEFLLEFLQDIAKTQIGEHDYRQWVPYIATIFLFILGSNWAGALIPWKLIHLPEGELAAPTNDINTTVALALLTSLFYFSAGLSKNGLGYFSRYIEPTPVLLPINILEDFTKPLSLSFRLFGNVLADELVVSVFTLLVPILIPLPVMILGLFASSIQALIFSTLSAAYIGEAIEGHGED</sequence>
<comment type="subunit">
    <text evidence="12">F-type ATPases have 2 components, CF(1) - the catalytic core - and CF(0) - the membrane proton channel. CF(1) has five subunits: alpha(3), beta(3), gamma(1), delta(1), epsilon(1). CF(0) has four main subunits: a, b, b' and c.</text>
</comment>
<dbReference type="EMBL" id="MT211887">
    <property type="protein sequence ID" value="QJF58882.1"/>
    <property type="molecule type" value="Genomic_DNA"/>
</dbReference>
<proteinExistence type="inferred from homology"/>
<keyword evidence="10 12" id="KW-0066">ATP synthesis</keyword>
<evidence type="ECO:0000256" key="11">
    <source>
        <dbReference type="ARBA" id="ARBA00074744"/>
    </source>
</evidence>
<dbReference type="Pfam" id="PF00119">
    <property type="entry name" value="ATP-synt_A"/>
    <property type="match status" value="1"/>
</dbReference>
<dbReference type="GO" id="GO:0005886">
    <property type="term" value="C:plasma membrane"/>
    <property type="evidence" value="ECO:0007669"/>
    <property type="project" value="UniProtKB-UniRule"/>
</dbReference>
<dbReference type="HAMAP" id="MF_01393">
    <property type="entry name" value="ATP_synth_a_bact"/>
    <property type="match status" value="1"/>
</dbReference>
<feature type="transmembrane region" description="Helical" evidence="12">
    <location>
        <begin position="153"/>
        <end position="172"/>
    </location>
</feature>
<dbReference type="FunFam" id="1.20.120.220:FF:000001">
    <property type="entry name" value="ATP synthase subunit a, chloroplastic"/>
    <property type="match status" value="1"/>
</dbReference>
<evidence type="ECO:0000256" key="13">
    <source>
        <dbReference type="RuleBase" id="RU004449"/>
    </source>
</evidence>
<evidence type="ECO:0000256" key="3">
    <source>
        <dbReference type="ARBA" id="ARBA00022448"/>
    </source>
</evidence>
<evidence type="ECO:0000256" key="9">
    <source>
        <dbReference type="ARBA" id="ARBA00023136"/>
    </source>
</evidence>
<dbReference type="PROSITE" id="PS00449">
    <property type="entry name" value="ATPASE_A"/>
    <property type="match status" value="1"/>
</dbReference>
<accession>A0A6M3WBG7</accession>
<keyword evidence="5 12" id="KW-0812">Transmembrane</keyword>
<dbReference type="AlphaFoldDB" id="A0A6M3WBG7"/>
<geneLocation type="chloroplast" evidence="14"/>